<dbReference type="Pfam" id="PF05635">
    <property type="entry name" value="23S_rRNA_IVP"/>
    <property type="match status" value="1"/>
</dbReference>
<dbReference type="NCBIfam" id="TIGR02436">
    <property type="entry name" value="four helix bundle protein"/>
    <property type="match status" value="1"/>
</dbReference>
<protein>
    <submittedName>
        <fullName evidence="1">Four helix bundle protein</fullName>
    </submittedName>
</protein>
<gene>
    <name evidence="1" type="ORF">COV91_06315</name>
</gene>
<dbReference type="Proteomes" id="UP000229342">
    <property type="component" value="Unassembled WGS sequence"/>
</dbReference>
<dbReference type="Gene3D" id="1.20.1440.60">
    <property type="entry name" value="23S rRNA-intervening sequence"/>
    <property type="match status" value="1"/>
</dbReference>
<comment type="caution">
    <text evidence="1">The sequence shown here is derived from an EMBL/GenBank/DDBJ whole genome shotgun (WGS) entry which is preliminary data.</text>
</comment>
<proteinExistence type="predicted"/>
<dbReference type="SUPFAM" id="SSF158446">
    <property type="entry name" value="IVS-encoded protein-like"/>
    <property type="match status" value="1"/>
</dbReference>
<organism evidence="1 2">
    <name type="scientific">Candidatus Taylorbacteria bacterium CG11_big_fil_rev_8_21_14_0_20_46_11</name>
    <dbReference type="NCBI Taxonomy" id="1975025"/>
    <lineage>
        <taxon>Bacteria</taxon>
        <taxon>Candidatus Tayloriibacteriota</taxon>
    </lineage>
</organism>
<dbReference type="InterPro" id="IPR036583">
    <property type="entry name" value="23S_rRNA_IVS_sf"/>
</dbReference>
<dbReference type="AlphaFoldDB" id="A0A2H0K9T0"/>
<dbReference type="PANTHER" id="PTHR38471">
    <property type="entry name" value="FOUR HELIX BUNDLE PROTEIN"/>
    <property type="match status" value="1"/>
</dbReference>
<dbReference type="EMBL" id="PCVG01000087">
    <property type="protein sequence ID" value="PIQ67996.1"/>
    <property type="molecule type" value="Genomic_DNA"/>
</dbReference>
<dbReference type="CDD" id="cd16377">
    <property type="entry name" value="23S_rRNA_IVP_like"/>
    <property type="match status" value="1"/>
</dbReference>
<dbReference type="InterPro" id="IPR012657">
    <property type="entry name" value="23S_rRNA-intervening_sequence"/>
</dbReference>
<reference evidence="1 2" key="1">
    <citation type="submission" date="2017-09" db="EMBL/GenBank/DDBJ databases">
        <title>Depth-based differentiation of microbial function through sediment-hosted aquifers and enrichment of novel symbionts in the deep terrestrial subsurface.</title>
        <authorList>
            <person name="Probst A.J."/>
            <person name="Ladd B."/>
            <person name="Jarett J.K."/>
            <person name="Geller-Mcgrath D.E."/>
            <person name="Sieber C.M."/>
            <person name="Emerson J.B."/>
            <person name="Anantharaman K."/>
            <person name="Thomas B.C."/>
            <person name="Malmstrom R."/>
            <person name="Stieglmeier M."/>
            <person name="Klingl A."/>
            <person name="Woyke T."/>
            <person name="Ryan C.M."/>
            <person name="Banfield J.F."/>
        </authorList>
    </citation>
    <scope>NUCLEOTIDE SEQUENCE [LARGE SCALE GENOMIC DNA]</scope>
    <source>
        <strain evidence="1">CG11_big_fil_rev_8_21_14_0_20_46_11</strain>
    </source>
</reference>
<evidence type="ECO:0000313" key="2">
    <source>
        <dbReference type="Proteomes" id="UP000229342"/>
    </source>
</evidence>
<sequence>MPEIERSFKNYRFENLDVWKVGMSIVHAVYEVTRRFPREEQFALTDQLKRASTSIVLNVAEGSGQPTVKGFSVYLNRAKASSLECVACIKVAIQEGFVLDKDCEKLHELLKEEYFKLIALEKSIHR</sequence>
<accession>A0A2H0K9T0</accession>
<name>A0A2H0K9T0_9BACT</name>
<evidence type="ECO:0000313" key="1">
    <source>
        <dbReference type="EMBL" id="PIQ67996.1"/>
    </source>
</evidence>
<dbReference type="PANTHER" id="PTHR38471:SF2">
    <property type="entry name" value="FOUR HELIX BUNDLE PROTEIN"/>
    <property type="match status" value="1"/>
</dbReference>